<reference key="1">
    <citation type="submission" date="2007-01" db="EMBL/GenBank/DDBJ databases">
        <title>The Genome Sequence of Puccinia graminis f. sp. tritici Strain CRL 75-36-700-3.</title>
        <authorList>
            <consortium name="The Broad Institute Genome Sequencing Platform"/>
            <person name="Birren B."/>
            <person name="Lander E."/>
            <person name="Galagan J."/>
            <person name="Nusbaum C."/>
            <person name="Devon K."/>
            <person name="Cuomo C."/>
            <person name="Jaffe D."/>
            <person name="Butler J."/>
            <person name="Alvarez P."/>
            <person name="Gnerre S."/>
            <person name="Grabherr M."/>
            <person name="Mauceli E."/>
            <person name="Brockman W."/>
            <person name="Young S."/>
            <person name="LaButti K."/>
            <person name="Sykes S."/>
            <person name="DeCaprio D."/>
            <person name="Crawford M."/>
            <person name="Koehrsen M."/>
            <person name="Engels R."/>
            <person name="Montgomery P."/>
            <person name="Pearson M."/>
            <person name="Howarth C."/>
            <person name="Larson L."/>
            <person name="White J."/>
            <person name="Zeng Q."/>
            <person name="Kodira C."/>
            <person name="Yandava C."/>
            <person name="Alvarado L."/>
            <person name="O'Leary S."/>
            <person name="Szabo L."/>
            <person name="Dean R."/>
            <person name="Schein J."/>
        </authorList>
    </citation>
    <scope>NUCLEOTIDE SEQUENCE</scope>
    <source>
        <strain>CRL 75-36-700-3</strain>
    </source>
</reference>
<dbReference type="EMBL" id="DS178291">
    <property type="protein sequence ID" value="EFP84668.1"/>
    <property type="molecule type" value="Genomic_DNA"/>
</dbReference>
<dbReference type="AlphaFoldDB" id="E3KK43"/>
<name>E3KK43_PUCGT</name>
<dbReference type="RefSeq" id="XP_003329087.1">
    <property type="nucleotide sequence ID" value="XM_003329039.1"/>
</dbReference>
<evidence type="ECO:0000313" key="1">
    <source>
        <dbReference type="EMBL" id="EFP84668.1"/>
    </source>
</evidence>
<dbReference type="VEuPathDB" id="FungiDB:PGTG_10827"/>
<sequence>MHILTESAHDQKWELVLQTFRDTQRDTNLVTVSVQYCLTTSSRSINR</sequence>
<keyword evidence="2" id="KW-1185">Reference proteome</keyword>
<dbReference type="InParanoid" id="E3KK43"/>
<accession>E3KK43</accession>
<dbReference type="HOGENOM" id="CLU_3175611_0_0_1"/>
<organism evidence="1 2">
    <name type="scientific">Puccinia graminis f. sp. tritici (strain CRL 75-36-700-3 / race SCCL)</name>
    <name type="common">Black stem rust fungus</name>
    <dbReference type="NCBI Taxonomy" id="418459"/>
    <lineage>
        <taxon>Eukaryota</taxon>
        <taxon>Fungi</taxon>
        <taxon>Dikarya</taxon>
        <taxon>Basidiomycota</taxon>
        <taxon>Pucciniomycotina</taxon>
        <taxon>Pucciniomycetes</taxon>
        <taxon>Pucciniales</taxon>
        <taxon>Pucciniaceae</taxon>
        <taxon>Puccinia</taxon>
    </lineage>
</organism>
<gene>
    <name evidence="1" type="ORF">PGTG_10827</name>
</gene>
<evidence type="ECO:0000313" key="2">
    <source>
        <dbReference type="Proteomes" id="UP000008783"/>
    </source>
</evidence>
<protein>
    <submittedName>
        <fullName evidence="1">Uncharacterized protein</fullName>
    </submittedName>
</protein>
<dbReference type="KEGG" id="pgr:PGTG_10827"/>
<proteinExistence type="predicted"/>
<reference evidence="2" key="2">
    <citation type="journal article" date="2011" name="Proc. Natl. Acad. Sci. U.S.A.">
        <title>Obligate biotrophy features unraveled by the genomic analysis of rust fungi.</title>
        <authorList>
            <person name="Duplessis S."/>
            <person name="Cuomo C.A."/>
            <person name="Lin Y.-C."/>
            <person name="Aerts A."/>
            <person name="Tisserant E."/>
            <person name="Veneault-Fourrey C."/>
            <person name="Joly D.L."/>
            <person name="Hacquard S."/>
            <person name="Amselem J."/>
            <person name="Cantarel B.L."/>
            <person name="Chiu R."/>
            <person name="Coutinho P.M."/>
            <person name="Feau N."/>
            <person name="Field M."/>
            <person name="Frey P."/>
            <person name="Gelhaye E."/>
            <person name="Goldberg J."/>
            <person name="Grabherr M.G."/>
            <person name="Kodira C.D."/>
            <person name="Kohler A."/>
            <person name="Kuees U."/>
            <person name="Lindquist E.A."/>
            <person name="Lucas S.M."/>
            <person name="Mago R."/>
            <person name="Mauceli E."/>
            <person name="Morin E."/>
            <person name="Murat C."/>
            <person name="Pangilinan J.L."/>
            <person name="Park R."/>
            <person name="Pearson M."/>
            <person name="Quesneville H."/>
            <person name="Rouhier N."/>
            <person name="Sakthikumar S."/>
            <person name="Salamov A.A."/>
            <person name="Schmutz J."/>
            <person name="Selles B."/>
            <person name="Shapiro H."/>
            <person name="Tanguay P."/>
            <person name="Tuskan G.A."/>
            <person name="Henrissat B."/>
            <person name="Van de Peer Y."/>
            <person name="Rouze P."/>
            <person name="Ellis J.G."/>
            <person name="Dodds P.N."/>
            <person name="Schein J.E."/>
            <person name="Zhong S."/>
            <person name="Hamelin R.C."/>
            <person name="Grigoriev I.V."/>
            <person name="Szabo L.J."/>
            <person name="Martin F."/>
        </authorList>
    </citation>
    <scope>NUCLEOTIDE SEQUENCE [LARGE SCALE GENOMIC DNA]</scope>
    <source>
        <strain evidence="2">CRL 75-36-700-3 / race SCCL</strain>
    </source>
</reference>
<dbReference type="GeneID" id="10546337"/>
<dbReference type="Proteomes" id="UP000008783">
    <property type="component" value="Unassembled WGS sequence"/>
</dbReference>